<dbReference type="Proteomes" id="UP000829069">
    <property type="component" value="Chromosome"/>
</dbReference>
<dbReference type="Pfam" id="PF00482">
    <property type="entry name" value="T2SSF"/>
    <property type="match status" value="1"/>
</dbReference>
<evidence type="ECO:0000256" key="4">
    <source>
        <dbReference type="ARBA" id="ARBA00022989"/>
    </source>
</evidence>
<evidence type="ECO:0000256" key="3">
    <source>
        <dbReference type="ARBA" id="ARBA00022692"/>
    </source>
</evidence>
<feature type="domain" description="Type II secretion system protein GspF" evidence="7">
    <location>
        <begin position="53"/>
        <end position="174"/>
    </location>
</feature>
<dbReference type="PANTHER" id="PTHR35007">
    <property type="entry name" value="INTEGRAL MEMBRANE PROTEIN-RELATED"/>
    <property type="match status" value="1"/>
</dbReference>
<keyword evidence="9" id="KW-1185">Reference proteome</keyword>
<evidence type="ECO:0000256" key="6">
    <source>
        <dbReference type="SAM" id="Phobius"/>
    </source>
</evidence>
<accession>A0ABY3W8A3</accession>
<dbReference type="PANTHER" id="PTHR35007:SF3">
    <property type="entry name" value="POSSIBLE CONSERVED ALANINE RICH MEMBRANE PROTEIN"/>
    <property type="match status" value="1"/>
</dbReference>
<keyword evidence="2" id="KW-1003">Cell membrane</keyword>
<organism evidence="8 9">
    <name type="scientific">Arthrobacter sulfonylureivorans</name>
    <dbReference type="NCBI Taxonomy" id="2486855"/>
    <lineage>
        <taxon>Bacteria</taxon>
        <taxon>Bacillati</taxon>
        <taxon>Actinomycetota</taxon>
        <taxon>Actinomycetes</taxon>
        <taxon>Micrococcales</taxon>
        <taxon>Micrococcaceae</taxon>
        <taxon>Arthrobacter</taxon>
    </lineage>
</organism>
<proteinExistence type="predicted"/>
<evidence type="ECO:0000313" key="9">
    <source>
        <dbReference type="Proteomes" id="UP000829069"/>
    </source>
</evidence>
<evidence type="ECO:0000256" key="1">
    <source>
        <dbReference type="ARBA" id="ARBA00004651"/>
    </source>
</evidence>
<reference evidence="8 9" key="1">
    <citation type="submission" date="2022-03" db="EMBL/GenBank/DDBJ databases">
        <title>Isotopic signatures of nitrous oxide derived from detoxification processes.</title>
        <authorList>
            <person name="Behrendt U."/>
            <person name="Buchen C."/>
            <person name="Well R."/>
            <person name="Ulrich A."/>
            <person name="Rohe L."/>
            <person name="Kolb S."/>
            <person name="Schloter M."/>
            <person name="Horn M.A."/>
            <person name="Augustin J."/>
        </authorList>
    </citation>
    <scope>NUCLEOTIDE SEQUENCE [LARGE SCALE GENOMIC DNA]</scope>
    <source>
        <strain evidence="8 9">S4-C24</strain>
    </source>
</reference>
<name>A0ABY3W8A3_9MICC</name>
<evidence type="ECO:0000256" key="5">
    <source>
        <dbReference type="ARBA" id="ARBA00023136"/>
    </source>
</evidence>
<keyword evidence="4 6" id="KW-1133">Transmembrane helix</keyword>
<keyword evidence="5 6" id="KW-0472">Membrane</keyword>
<evidence type="ECO:0000259" key="7">
    <source>
        <dbReference type="Pfam" id="PF00482"/>
    </source>
</evidence>
<evidence type="ECO:0000256" key="2">
    <source>
        <dbReference type="ARBA" id="ARBA00022475"/>
    </source>
</evidence>
<gene>
    <name evidence="8" type="ORF">MNQ99_04185</name>
</gene>
<feature type="transmembrane region" description="Helical" evidence="6">
    <location>
        <begin position="55"/>
        <end position="76"/>
    </location>
</feature>
<dbReference type="RefSeq" id="WP_241914556.1">
    <property type="nucleotide sequence ID" value="NZ_CP093326.1"/>
</dbReference>
<protein>
    <submittedName>
        <fullName evidence="8">Type II secretion system F family protein</fullName>
    </submittedName>
</protein>
<dbReference type="InterPro" id="IPR018076">
    <property type="entry name" value="T2SS_GspF_dom"/>
</dbReference>
<dbReference type="EMBL" id="CP093326">
    <property type="protein sequence ID" value="UNK46569.1"/>
    <property type="molecule type" value="Genomic_DNA"/>
</dbReference>
<evidence type="ECO:0000313" key="8">
    <source>
        <dbReference type="EMBL" id="UNK46569.1"/>
    </source>
</evidence>
<feature type="transmembrane region" description="Helical" evidence="6">
    <location>
        <begin position="158"/>
        <end position="183"/>
    </location>
</feature>
<keyword evidence="3 6" id="KW-0812">Transmembrane</keyword>
<comment type="subcellular location">
    <subcellularLocation>
        <location evidence="1">Cell membrane</location>
        <topology evidence="1">Multi-pass membrane protein</topology>
    </subcellularLocation>
</comment>
<sequence>MIAVLTGVLLFGAAILLWPGLSGAAPTAARRATSADRGSDGGNEAPEDPALHLDLLGAMLAAGLSLPHAVAALAATTRGPQQIALQRVASALLLGVDWQEAWALGGRGSGLDLLRDALRFGAATGAPSAAVLFAQADQLRRRRRQEDQQRAAALGTKLVLPLGLCALPSFIALGVVPVLVALVPRF</sequence>